<evidence type="ECO:0000259" key="9">
    <source>
        <dbReference type="Pfam" id="PF00401"/>
    </source>
</evidence>
<feature type="domain" description="ATP synthase F1 complex delta/epsilon subunit N-terminal" evidence="10">
    <location>
        <begin position="5"/>
        <end position="84"/>
    </location>
</feature>
<name>A0A0F9YA90_9ZZZZ</name>
<evidence type="ECO:0000259" key="10">
    <source>
        <dbReference type="Pfam" id="PF02823"/>
    </source>
</evidence>
<dbReference type="InterPro" id="IPR036771">
    <property type="entry name" value="ATPsynth_dsu/esu_N"/>
</dbReference>
<dbReference type="InterPro" id="IPR036794">
    <property type="entry name" value="ATP_F1_dsu/esu_C_sf"/>
</dbReference>
<keyword evidence="4" id="KW-1003">Cell membrane</keyword>
<dbReference type="InterPro" id="IPR001469">
    <property type="entry name" value="ATP_synth_F1_dsu/esu"/>
</dbReference>
<dbReference type="AlphaFoldDB" id="A0A0F9YA90"/>
<evidence type="ECO:0000256" key="5">
    <source>
        <dbReference type="ARBA" id="ARBA00023065"/>
    </source>
</evidence>
<evidence type="ECO:0000313" key="11">
    <source>
        <dbReference type="EMBL" id="KKO08902.1"/>
    </source>
</evidence>
<comment type="subcellular location">
    <subcellularLocation>
        <location evidence="1">Cell membrane</location>
        <topology evidence="1">Peripheral membrane protein</topology>
    </subcellularLocation>
</comment>
<feature type="domain" description="ATP synthase epsilon subunit C-terminal" evidence="9">
    <location>
        <begin position="89"/>
        <end position="132"/>
    </location>
</feature>
<evidence type="ECO:0000256" key="6">
    <source>
        <dbReference type="ARBA" id="ARBA00023136"/>
    </source>
</evidence>
<evidence type="ECO:0000256" key="8">
    <source>
        <dbReference type="ARBA" id="ARBA00023310"/>
    </source>
</evidence>
<dbReference type="Pfam" id="PF00401">
    <property type="entry name" value="ATP-synt_DE"/>
    <property type="match status" value="1"/>
</dbReference>
<comment type="caution">
    <text evidence="11">The sequence shown here is derived from an EMBL/GenBank/DDBJ whole genome shotgun (WGS) entry which is preliminary data.</text>
</comment>
<sequence length="137" mass="14463">MAMTMHCDIVSAEKQIFSGLVEMVVATGTLGDLGVAPGHAPLLTELIPGPVRCVLRDGAEEIYYVSGGYLEVQSGTVTVLADTAIRAGDVDEAAAQKAIEDVQSAIANKDAEFEYSRAATQLAEAVAQLRALKQLRK</sequence>
<accession>A0A0F9YA90</accession>
<dbReference type="PANTHER" id="PTHR13822:SF10">
    <property type="entry name" value="ATP SYNTHASE EPSILON CHAIN, CHLOROPLASTIC"/>
    <property type="match status" value="1"/>
</dbReference>
<dbReference type="PANTHER" id="PTHR13822">
    <property type="entry name" value="ATP SYNTHASE DELTA/EPSILON CHAIN"/>
    <property type="match status" value="1"/>
</dbReference>
<dbReference type="CDD" id="cd12152">
    <property type="entry name" value="F1-ATPase_delta"/>
    <property type="match status" value="1"/>
</dbReference>
<dbReference type="Gene3D" id="1.20.5.440">
    <property type="entry name" value="ATP synthase delta/epsilon subunit, C-terminal domain"/>
    <property type="match status" value="1"/>
</dbReference>
<dbReference type="GO" id="GO:0045259">
    <property type="term" value="C:proton-transporting ATP synthase complex"/>
    <property type="evidence" value="ECO:0007669"/>
    <property type="project" value="UniProtKB-KW"/>
</dbReference>
<evidence type="ECO:0000256" key="4">
    <source>
        <dbReference type="ARBA" id="ARBA00022475"/>
    </source>
</evidence>
<organism evidence="11">
    <name type="scientific">marine sediment metagenome</name>
    <dbReference type="NCBI Taxonomy" id="412755"/>
    <lineage>
        <taxon>unclassified sequences</taxon>
        <taxon>metagenomes</taxon>
        <taxon>ecological metagenomes</taxon>
    </lineage>
</organism>
<evidence type="ECO:0000256" key="7">
    <source>
        <dbReference type="ARBA" id="ARBA00023196"/>
    </source>
</evidence>
<dbReference type="InterPro" id="IPR020547">
    <property type="entry name" value="ATP_synth_F1_esu_C"/>
</dbReference>
<dbReference type="FunFam" id="2.60.15.10:FF:000001">
    <property type="entry name" value="ATP synthase epsilon chain"/>
    <property type="match status" value="1"/>
</dbReference>
<evidence type="ECO:0000256" key="2">
    <source>
        <dbReference type="ARBA" id="ARBA00005712"/>
    </source>
</evidence>
<dbReference type="Pfam" id="PF02823">
    <property type="entry name" value="ATP-synt_DE_N"/>
    <property type="match status" value="1"/>
</dbReference>
<keyword evidence="8" id="KW-0066">ATP synthesis</keyword>
<dbReference type="HAMAP" id="MF_00530">
    <property type="entry name" value="ATP_synth_epsil_bac"/>
    <property type="match status" value="1"/>
</dbReference>
<evidence type="ECO:0000256" key="1">
    <source>
        <dbReference type="ARBA" id="ARBA00004202"/>
    </source>
</evidence>
<keyword evidence="7" id="KW-0139">CF(1)</keyword>
<keyword evidence="6" id="KW-0472">Membrane</keyword>
<dbReference type="InterPro" id="IPR020546">
    <property type="entry name" value="ATP_synth_F1_dsu/esu_N"/>
</dbReference>
<dbReference type="GO" id="GO:0046933">
    <property type="term" value="F:proton-transporting ATP synthase activity, rotational mechanism"/>
    <property type="evidence" value="ECO:0007669"/>
    <property type="project" value="InterPro"/>
</dbReference>
<dbReference type="NCBIfam" id="TIGR01216">
    <property type="entry name" value="ATP_synt_epsi"/>
    <property type="match status" value="1"/>
</dbReference>
<comment type="similarity">
    <text evidence="2">Belongs to the ATPase epsilon chain family.</text>
</comment>
<proteinExistence type="inferred from homology"/>
<dbReference type="SUPFAM" id="SSF51344">
    <property type="entry name" value="Epsilon subunit of F1F0-ATP synthase N-terminal domain"/>
    <property type="match status" value="1"/>
</dbReference>
<dbReference type="SUPFAM" id="SSF46604">
    <property type="entry name" value="Epsilon subunit of F1F0-ATP synthase C-terminal domain"/>
    <property type="match status" value="1"/>
</dbReference>
<dbReference type="Gene3D" id="2.60.15.10">
    <property type="entry name" value="F0F1 ATP synthase delta/epsilon subunit, N-terminal"/>
    <property type="match status" value="1"/>
</dbReference>
<gene>
    <name evidence="11" type="ORF">LCGC14_0040210</name>
</gene>
<evidence type="ECO:0000256" key="3">
    <source>
        <dbReference type="ARBA" id="ARBA00022448"/>
    </source>
</evidence>
<keyword evidence="5" id="KW-0406">Ion transport</keyword>
<reference evidence="11" key="1">
    <citation type="journal article" date="2015" name="Nature">
        <title>Complex archaea that bridge the gap between prokaryotes and eukaryotes.</title>
        <authorList>
            <person name="Spang A."/>
            <person name="Saw J.H."/>
            <person name="Jorgensen S.L."/>
            <person name="Zaremba-Niedzwiedzka K."/>
            <person name="Martijn J."/>
            <person name="Lind A.E."/>
            <person name="van Eijk R."/>
            <person name="Schleper C."/>
            <person name="Guy L."/>
            <person name="Ettema T.J."/>
        </authorList>
    </citation>
    <scope>NUCLEOTIDE SEQUENCE</scope>
</reference>
<protein>
    <submittedName>
        <fullName evidence="11">Uncharacterized protein</fullName>
    </submittedName>
</protein>
<dbReference type="GO" id="GO:0005886">
    <property type="term" value="C:plasma membrane"/>
    <property type="evidence" value="ECO:0007669"/>
    <property type="project" value="UniProtKB-SubCell"/>
</dbReference>
<keyword evidence="3" id="KW-0813">Transport</keyword>
<dbReference type="NCBIfam" id="NF001847">
    <property type="entry name" value="PRK00571.1-4"/>
    <property type="match status" value="1"/>
</dbReference>
<dbReference type="EMBL" id="LAZR01000008">
    <property type="protein sequence ID" value="KKO08902.1"/>
    <property type="molecule type" value="Genomic_DNA"/>
</dbReference>